<evidence type="ECO:0000313" key="11">
    <source>
        <dbReference type="EMBL" id="AGG87516.1"/>
    </source>
</evidence>
<keyword evidence="4 9" id="KW-0444">Lipid biosynthesis</keyword>
<dbReference type="CDD" id="cd06850">
    <property type="entry name" value="biotinyl_domain"/>
    <property type="match status" value="1"/>
</dbReference>
<evidence type="ECO:0000313" key="12">
    <source>
        <dbReference type="Proteomes" id="UP000011859"/>
    </source>
</evidence>
<accession>M4NI96</accession>
<dbReference type="PANTHER" id="PTHR45266">
    <property type="entry name" value="OXALOACETATE DECARBOXYLASE ALPHA CHAIN"/>
    <property type="match status" value="1"/>
</dbReference>
<keyword evidence="12" id="KW-1185">Reference proteome</keyword>
<evidence type="ECO:0000256" key="4">
    <source>
        <dbReference type="ARBA" id="ARBA00022516"/>
    </source>
</evidence>
<dbReference type="eggNOG" id="COG0511">
    <property type="taxonomic scope" value="Bacteria"/>
</dbReference>
<evidence type="ECO:0000256" key="2">
    <source>
        <dbReference type="ARBA" id="ARBA00005194"/>
    </source>
</evidence>
<dbReference type="PROSITE" id="PS50968">
    <property type="entry name" value="BIOTINYL_LIPOYL"/>
    <property type="match status" value="1"/>
</dbReference>
<evidence type="ECO:0000256" key="6">
    <source>
        <dbReference type="ARBA" id="ARBA00023098"/>
    </source>
</evidence>
<dbReference type="EMBL" id="CP003470">
    <property type="protein sequence ID" value="AGG87516.1"/>
    <property type="molecule type" value="Genomic_DNA"/>
</dbReference>
<dbReference type="SUPFAM" id="SSF51230">
    <property type="entry name" value="Single hybrid motif"/>
    <property type="match status" value="1"/>
</dbReference>
<dbReference type="InterPro" id="IPR001882">
    <property type="entry name" value="Biotin_BS"/>
</dbReference>
<dbReference type="Pfam" id="PF00364">
    <property type="entry name" value="Biotin_lipoyl"/>
    <property type="match status" value="1"/>
</dbReference>
<reference evidence="11 12" key="1">
    <citation type="submission" date="2012-04" db="EMBL/GenBank/DDBJ databases">
        <title>Complete genome of Rhodanobacter sp. 2APBS1.</title>
        <authorList>
            <consortium name="US DOE Joint Genome Institute"/>
            <person name="Huntemann M."/>
            <person name="Wei C.-L."/>
            <person name="Han J."/>
            <person name="Detter J.C."/>
            <person name="Han C."/>
            <person name="Tapia R."/>
            <person name="Munk A.C.C."/>
            <person name="Chen A."/>
            <person name="Krypides N."/>
            <person name="Mavromatis K."/>
            <person name="Markowitz V."/>
            <person name="Szeto E."/>
            <person name="Ivanova N."/>
            <person name="Mikhailova N."/>
            <person name="Ovchinnikova G."/>
            <person name="Pagani I."/>
            <person name="Pati A."/>
            <person name="Goodwin L."/>
            <person name="Peters L."/>
            <person name="Pitluck S."/>
            <person name="Woyke T."/>
            <person name="Prakash O."/>
            <person name="Elkins J."/>
            <person name="Brown S."/>
            <person name="Palumbo A."/>
            <person name="Hemme C."/>
            <person name="Zhou J."/>
            <person name="Watson D."/>
            <person name="Jardine P."/>
            <person name="Kostka J."/>
            <person name="Green S."/>
        </authorList>
    </citation>
    <scope>NUCLEOTIDE SEQUENCE [LARGE SCALE GENOMIC DNA]</scope>
    <source>
        <strain evidence="11 12">2APBS1</strain>
    </source>
</reference>
<evidence type="ECO:0000256" key="9">
    <source>
        <dbReference type="RuleBase" id="RU364072"/>
    </source>
</evidence>
<evidence type="ECO:0000259" key="10">
    <source>
        <dbReference type="PROSITE" id="PS50968"/>
    </source>
</evidence>
<dbReference type="InterPro" id="IPR050709">
    <property type="entry name" value="Biotin_Carboxyl_Carrier/Decarb"/>
</dbReference>
<dbReference type="NCBIfam" id="TIGR00531">
    <property type="entry name" value="BCCP"/>
    <property type="match status" value="1"/>
</dbReference>
<comment type="function">
    <text evidence="1 9">This protein is a component of the acetyl coenzyme A carboxylase complex; first, biotin carboxylase catalyzes the carboxylation of the carrier protein and then the transcarboxylase transfers the carboxyl group to form malonyl-CoA.</text>
</comment>
<dbReference type="GO" id="GO:0009317">
    <property type="term" value="C:acetyl-CoA carboxylase complex"/>
    <property type="evidence" value="ECO:0007669"/>
    <property type="project" value="InterPro"/>
</dbReference>
<dbReference type="Gene3D" id="2.40.50.100">
    <property type="match status" value="1"/>
</dbReference>
<dbReference type="STRING" id="666685.R2APBS1_0340"/>
<dbReference type="InterPro" id="IPR001249">
    <property type="entry name" value="AcCoA_biotinCC"/>
</dbReference>
<sequence length="152" mass="15664">MDLRKIKKLIDLLEESNLAELEIKEGEEVVRLSRVPKNAAPVAAAPTVAPIAVAAAPVAAAAAAAEAPPANALPAGHVVKAPMVGTFYASATPGTPAFVKVGQQVKAGETLGIIEAMKMFNQIEADVAGTVQAILVENGQPVEFDEPMFVIA</sequence>
<dbReference type="AlphaFoldDB" id="M4NI96"/>
<dbReference type="Proteomes" id="UP000011859">
    <property type="component" value="Chromosome"/>
</dbReference>
<dbReference type="UniPathway" id="UPA00094"/>
<organism evidence="11 12">
    <name type="scientific">Rhodanobacter denitrificans</name>
    <dbReference type="NCBI Taxonomy" id="666685"/>
    <lineage>
        <taxon>Bacteria</taxon>
        <taxon>Pseudomonadati</taxon>
        <taxon>Pseudomonadota</taxon>
        <taxon>Gammaproteobacteria</taxon>
        <taxon>Lysobacterales</taxon>
        <taxon>Rhodanobacteraceae</taxon>
        <taxon>Rhodanobacter</taxon>
    </lineage>
</organism>
<feature type="domain" description="Lipoyl-binding" evidence="10">
    <location>
        <begin position="76"/>
        <end position="152"/>
    </location>
</feature>
<evidence type="ECO:0000256" key="8">
    <source>
        <dbReference type="ARBA" id="ARBA00023267"/>
    </source>
</evidence>
<dbReference type="PROSITE" id="PS00188">
    <property type="entry name" value="BIOTIN"/>
    <property type="match status" value="1"/>
</dbReference>
<dbReference type="OrthoDB" id="9811735at2"/>
<dbReference type="InterPro" id="IPR011053">
    <property type="entry name" value="Single_hybrid_motif"/>
</dbReference>
<dbReference type="FunFam" id="2.40.50.100:FF:000003">
    <property type="entry name" value="Acetyl-CoA carboxylase biotin carboxyl carrier protein"/>
    <property type="match status" value="1"/>
</dbReference>
<protein>
    <recommendedName>
        <fullName evidence="3 9">Biotin carboxyl carrier protein of acetyl-CoA carboxylase</fullName>
    </recommendedName>
</protein>
<keyword evidence="5 9" id="KW-0276">Fatty acid metabolism</keyword>
<dbReference type="PRINTS" id="PR01071">
    <property type="entry name" value="ACOABIOTINCC"/>
</dbReference>
<keyword evidence="8 9" id="KW-0092">Biotin</keyword>
<dbReference type="HOGENOM" id="CLU_016733_3_1_6"/>
<dbReference type="GO" id="GO:0003989">
    <property type="term" value="F:acetyl-CoA carboxylase activity"/>
    <property type="evidence" value="ECO:0007669"/>
    <property type="project" value="InterPro"/>
</dbReference>
<dbReference type="InterPro" id="IPR000089">
    <property type="entry name" value="Biotin_lipoyl"/>
</dbReference>
<comment type="pathway">
    <text evidence="2 9">Lipid metabolism; fatty acid biosynthesis.</text>
</comment>
<evidence type="ECO:0000256" key="1">
    <source>
        <dbReference type="ARBA" id="ARBA00003761"/>
    </source>
</evidence>
<dbReference type="PANTHER" id="PTHR45266:SF3">
    <property type="entry name" value="OXALOACETATE DECARBOXYLASE ALPHA CHAIN"/>
    <property type="match status" value="1"/>
</dbReference>
<dbReference type="RefSeq" id="WP_015446611.1">
    <property type="nucleotide sequence ID" value="NC_020541.1"/>
</dbReference>
<dbReference type="GeneID" id="72425319"/>
<gene>
    <name evidence="11" type="ORF">R2APBS1_0340</name>
</gene>
<evidence type="ECO:0000256" key="3">
    <source>
        <dbReference type="ARBA" id="ARBA00017562"/>
    </source>
</evidence>
<dbReference type="GO" id="GO:0006633">
    <property type="term" value="P:fatty acid biosynthetic process"/>
    <property type="evidence" value="ECO:0007669"/>
    <property type="project" value="UniProtKB-UniPathway"/>
</dbReference>
<keyword evidence="6 9" id="KW-0443">Lipid metabolism</keyword>
<proteinExistence type="predicted"/>
<name>M4NI96_9GAMM</name>
<evidence type="ECO:0000256" key="5">
    <source>
        <dbReference type="ARBA" id="ARBA00022832"/>
    </source>
</evidence>
<evidence type="ECO:0000256" key="7">
    <source>
        <dbReference type="ARBA" id="ARBA00023160"/>
    </source>
</evidence>
<keyword evidence="7 9" id="KW-0275">Fatty acid biosynthesis</keyword>
<dbReference type="KEGG" id="rhd:R2APBS1_0340"/>